<accession>A0ABN7WHC4</accession>
<keyword evidence="2" id="KW-1185">Reference proteome</keyword>
<comment type="caution">
    <text evidence="1">The sequence shown here is derived from an EMBL/GenBank/DDBJ whole genome shotgun (WGS) entry which is preliminary data.</text>
</comment>
<dbReference type="Proteomes" id="UP000789901">
    <property type="component" value="Unassembled WGS sequence"/>
</dbReference>
<name>A0ABN7WHC4_GIGMA</name>
<proteinExistence type="predicted"/>
<organism evidence="1 2">
    <name type="scientific">Gigaspora margarita</name>
    <dbReference type="NCBI Taxonomy" id="4874"/>
    <lineage>
        <taxon>Eukaryota</taxon>
        <taxon>Fungi</taxon>
        <taxon>Fungi incertae sedis</taxon>
        <taxon>Mucoromycota</taxon>
        <taxon>Glomeromycotina</taxon>
        <taxon>Glomeromycetes</taxon>
        <taxon>Diversisporales</taxon>
        <taxon>Gigasporaceae</taxon>
        <taxon>Gigaspora</taxon>
    </lineage>
</organism>
<feature type="non-terminal residue" evidence="1">
    <location>
        <position position="1"/>
    </location>
</feature>
<gene>
    <name evidence="1" type="ORF">GMARGA_LOCUS31042</name>
</gene>
<sequence>KPKKLEGLLEPDQQKKVKKELPAIVSNVALYSILADMENQKADITFEQLLKIESTLEPEVSQSVKLVETGMMKKIGKRKCNSINKNNRISQVENENDYMFAIYDYKNKSKEIISIKNEKINKEELYEADVEFSEPFLKSSFYKVEGLEMDKLKVEDTGVRIEDACNNV</sequence>
<protein>
    <submittedName>
        <fullName evidence="1">41673_t:CDS:1</fullName>
    </submittedName>
</protein>
<evidence type="ECO:0000313" key="2">
    <source>
        <dbReference type="Proteomes" id="UP000789901"/>
    </source>
</evidence>
<evidence type="ECO:0000313" key="1">
    <source>
        <dbReference type="EMBL" id="CAG8832409.1"/>
    </source>
</evidence>
<dbReference type="EMBL" id="CAJVQB010045309">
    <property type="protein sequence ID" value="CAG8832409.1"/>
    <property type="molecule type" value="Genomic_DNA"/>
</dbReference>
<reference evidence="1 2" key="1">
    <citation type="submission" date="2021-06" db="EMBL/GenBank/DDBJ databases">
        <authorList>
            <person name="Kallberg Y."/>
            <person name="Tangrot J."/>
            <person name="Rosling A."/>
        </authorList>
    </citation>
    <scope>NUCLEOTIDE SEQUENCE [LARGE SCALE GENOMIC DNA]</scope>
    <source>
        <strain evidence="1 2">120-4 pot B 10/14</strain>
    </source>
</reference>